<name>A0A6C0IRM6_9ZZZZ</name>
<evidence type="ECO:0000313" key="1">
    <source>
        <dbReference type="EMBL" id="QHT95066.1"/>
    </source>
</evidence>
<dbReference type="EMBL" id="MN740234">
    <property type="protein sequence ID" value="QHT95066.1"/>
    <property type="molecule type" value="Genomic_DNA"/>
</dbReference>
<accession>A0A6C0IRM6</accession>
<reference evidence="1" key="1">
    <citation type="journal article" date="2020" name="Nature">
        <title>Giant virus diversity and host interactions through global metagenomics.</title>
        <authorList>
            <person name="Schulz F."/>
            <person name="Roux S."/>
            <person name="Paez-Espino D."/>
            <person name="Jungbluth S."/>
            <person name="Walsh D.A."/>
            <person name="Denef V.J."/>
            <person name="McMahon K.D."/>
            <person name="Konstantinidis K.T."/>
            <person name="Eloe-Fadrosh E.A."/>
            <person name="Kyrpides N.C."/>
            <person name="Woyke T."/>
        </authorList>
    </citation>
    <scope>NUCLEOTIDE SEQUENCE</scope>
    <source>
        <strain evidence="1">GVMAG-M-3300024261-37</strain>
    </source>
</reference>
<protein>
    <submittedName>
        <fullName evidence="1">Uncharacterized protein</fullName>
    </submittedName>
</protein>
<sequence length="144" mass="17072">MPKRSINLFNDPDDAELQKITEIFTEDEIMDNKEVADFLIDNHYTNFIIKLEDPILNLFNFLGRHNNAPNFLPQHQDLGYMFIDLIYKHINKEYDFELLDLNPTFADPLFSVYNEKKRKAIVKEAVVIGKPQLKKFDWATKTYK</sequence>
<organism evidence="1">
    <name type="scientific">viral metagenome</name>
    <dbReference type="NCBI Taxonomy" id="1070528"/>
    <lineage>
        <taxon>unclassified sequences</taxon>
        <taxon>metagenomes</taxon>
        <taxon>organismal metagenomes</taxon>
    </lineage>
</organism>
<dbReference type="AlphaFoldDB" id="A0A6C0IRM6"/>
<proteinExistence type="predicted"/>